<evidence type="ECO:0000259" key="5">
    <source>
        <dbReference type="Pfam" id="PF00294"/>
    </source>
</evidence>
<evidence type="ECO:0000313" key="6">
    <source>
        <dbReference type="EMBL" id="OGD42233.1"/>
    </source>
</evidence>
<feature type="transmembrane region" description="Helical" evidence="4">
    <location>
        <begin position="66"/>
        <end position="84"/>
    </location>
</feature>
<dbReference type="PANTHER" id="PTHR43320">
    <property type="entry name" value="SUGAR KINASE"/>
    <property type="match status" value="1"/>
</dbReference>
<accession>A0A1F5CH98</accession>
<dbReference type="InterPro" id="IPR011611">
    <property type="entry name" value="PfkB_dom"/>
</dbReference>
<proteinExistence type="inferred from homology"/>
<keyword evidence="2" id="KW-0808">Transferase</keyword>
<keyword evidence="4" id="KW-0812">Transmembrane</keyword>
<comment type="caution">
    <text evidence="6">The sequence shown here is derived from an EMBL/GenBank/DDBJ whole genome shotgun (WGS) entry which is preliminary data.</text>
</comment>
<evidence type="ECO:0000256" key="2">
    <source>
        <dbReference type="ARBA" id="ARBA00022679"/>
    </source>
</evidence>
<dbReference type="SUPFAM" id="SSF53613">
    <property type="entry name" value="Ribokinase-like"/>
    <property type="match status" value="1"/>
</dbReference>
<protein>
    <recommendedName>
        <fullName evidence="5">Carbohydrate kinase PfkB domain-containing protein</fullName>
    </recommendedName>
</protein>
<feature type="transmembrane region" description="Helical" evidence="4">
    <location>
        <begin position="104"/>
        <end position="123"/>
    </location>
</feature>
<sequence>MERLFCLGRPIIDVTASIKAEFLSEIGVDENLQGEISNEKMEKILGQLSKKSDYIFISAGGVESNVAINSALLGIPSIIVGSIGDDYFHLIFKDGLGFIDKLDMSLISTMLFNSAVVVVIWIIKDGGEKKRIKVLNYGVSGYLPWNSLAKSSLKSATMFFSSLFTANTPQTELIWKSAIRIAKKFGKKIIINLGGVDTIQDNKLRSLLNFVRKYADVVFMNEQECEFLLTCYKKEAFLIFPEVEQTIITRGGKDISIFLKGEEIFIQITEEGRPAQGGQIFEIGAGDAFCAGYVFALSRGANPKEAARFAIEISLIKIKCPESHLTKTNLACIEERRRKYALNE</sequence>
<organism evidence="6 7">
    <name type="scientific">Candidatus Azambacteria bacterium RIFOXYD1_FULL_42_11</name>
    <dbReference type="NCBI Taxonomy" id="1797310"/>
    <lineage>
        <taxon>Bacteria</taxon>
        <taxon>Candidatus Azamiibacteriota</taxon>
    </lineage>
</organism>
<keyword evidence="4" id="KW-0472">Membrane</keyword>
<dbReference type="Proteomes" id="UP000178974">
    <property type="component" value="Unassembled WGS sequence"/>
</dbReference>
<dbReference type="PANTHER" id="PTHR43320:SF3">
    <property type="entry name" value="CARBOHYDRATE KINASE PFKB DOMAIN-CONTAINING PROTEIN"/>
    <property type="match status" value="1"/>
</dbReference>
<name>A0A1F5CH98_9BACT</name>
<evidence type="ECO:0000313" key="7">
    <source>
        <dbReference type="Proteomes" id="UP000178974"/>
    </source>
</evidence>
<keyword evidence="3" id="KW-0418">Kinase</keyword>
<dbReference type="EMBL" id="MEZA01000016">
    <property type="protein sequence ID" value="OGD42233.1"/>
    <property type="molecule type" value="Genomic_DNA"/>
</dbReference>
<feature type="domain" description="Carbohydrate kinase PfkB" evidence="5">
    <location>
        <begin position="172"/>
        <end position="322"/>
    </location>
</feature>
<keyword evidence="4" id="KW-1133">Transmembrane helix</keyword>
<dbReference type="Pfam" id="PF00294">
    <property type="entry name" value="PfkB"/>
    <property type="match status" value="1"/>
</dbReference>
<evidence type="ECO:0000256" key="4">
    <source>
        <dbReference type="SAM" id="Phobius"/>
    </source>
</evidence>
<gene>
    <name evidence="6" type="ORF">A2567_00130</name>
</gene>
<dbReference type="Gene3D" id="3.40.1190.20">
    <property type="match status" value="1"/>
</dbReference>
<dbReference type="GO" id="GO:0016301">
    <property type="term" value="F:kinase activity"/>
    <property type="evidence" value="ECO:0007669"/>
    <property type="project" value="UniProtKB-KW"/>
</dbReference>
<dbReference type="InterPro" id="IPR052700">
    <property type="entry name" value="Carb_kinase_PfkB-like"/>
</dbReference>
<reference evidence="6 7" key="1">
    <citation type="journal article" date="2016" name="Nat. Commun.">
        <title>Thousands of microbial genomes shed light on interconnected biogeochemical processes in an aquifer system.</title>
        <authorList>
            <person name="Anantharaman K."/>
            <person name="Brown C.T."/>
            <person name="Hug L.A."/>
            <person name="Sharon I."/>
            <person name="Castelle C.J."/>
            <person name="Probst A.J."/>
            <person name="Thomas B.C."/>
            <person name="Singh A."/>
            <person name="Wilkins M.J."/>
            <person name="Karaoz U."/>
            <person name="Brodie E.L."/>
            <person name="Williams K.H."/>
            <person name="Hubbard S.S."/>
            <person name="Banfield J.F."/>
        </authorList>
    </citation>
    <scope>NUCLEOTIDE SEQUENCE [LARGE SCALE GENOMIC DNA]</scope>
</reference>
<evidence type="ECO:0000256" key="1">
    <source>
        <dbReference type="ARBA" id="ARBA00010688"/>
    </source>
</evidence>
<evidence type="ECO:0000256" key="3">
    <source>
        <dbReference type="ARBA" id="ARBA00022777"/>
    </source>
</evidence>
<dbReference type="AlphaFoldDB" id="A0A1F5CH98"/>
<dbReference type="InterPro" id="IPR029056">
    <property type="entry name" value="Ribokinase-like"/>
</dbReference>
<comment type="similarity">
    <text evidence="1">Belongs to the carbohydrate kinase PfkB family.</text>
</comment>